<accession>A0AB39NAB6</accession>
<dbReference type="InterPro" id="IPR036396">
    <property type="entry name" value="Cyt_P450_sf"/>
</dbReference>
<dbReference type="GO" id="GO:0005506">
    <property type="term" value="F:iron ion binding"/>
    <property type="evidence" value="ECO:0007669"/>
    <property type="project" value="InterPro"/>
</dbReference>
<dbReference type="SUPFAM" id="SSF48264">
    <property type="entry name" value="Cytochrome P450"/>
    <property type="match status" value="1"/>
</dbReference>
<name>A0AB39NAB6_9ACTN</name>
<dbReference type="GO" id="GO:0016705">
    <property type="term" value="F:oxidoreductase activity, acting on paired donors, with incorporation or reduction of molecular oxygen"/>
    <property type="evidence" value="ECO:0007669"/>
    <property type="project" value="InterPro"/>
</dbReference>
<dbReference type="EMBL" id="CP163432">
    <property type="protein sequence ID" value="XDQ14421.1"/>
    <property type="molecule type" value="Genomic_DNA"/>
</dbReference>
<sequence>MAEVCDEARFFKQIDKTPLVHVRDYTGAGLCTAHQHEEEWGMAHRILLPAFSQRAMKAYYGQMLEGARNPVGNFPESVSELVRLTAAGRLDLAPSVSDRIPLADAADAVNRLENKIGDPIRLTLVPRQLLRNP</sequence>
<reference evidence="1" key="1">
    <citation type="submission" date="2024-07" db="EMBL/GenBank/DDBJ databases">
        <authorList>
            <person name="Yu S.T."/>
        </authorList>
    </citation>
    <scope>NUCLEOTIDE SEQUENCE</scope>
    <source>
        <strain evidence="1">R11</strain>
    </source>
</reference>
<dbReference type="GO" id="GO:0020037">
    <property type="term" value="F:heme binding"/>
    <property type="evidence" value="ECO:0007669"/>
    <property type="project" value="InterPro"/>
</dbReference>
<dbReference type="AlphaFoldDB" id="A0AB39NAB6"/>
<dbReference type="GO" id="GO:0004497">
    <property type="term" value="F:monooxygenase activity"/>
    <property type="evidence" value="ECO:0007669"/>
    <property type="project" value="InterPro"/>
</dbReference>
<proteinExistence type="predicted"/>
<evidence type="ECO:0000313" key="1">
    <source>
        <dbReference type="EMBL" id="XDQ14421.1"/>
    </source>
</evidence>
<gene>
    <name evidence="1" type="ORF">AB5J55_34680</name>
</gene>
<dbReference type="RefSeq" id="WP_369274388.1">
    <property type="nucleotide sequence ID" value="NZ_CP163432.1"/>
</dbReference>
<organism evidence="1">
    <name type="scientific">Streptomyces sp. R11</name>
    <dbReference type="NCBI Taxonomy" id="3238625"/>
    <lineage>
        <taxon>Bacteria</taxon>
        <taxon>Bacillati</taxon>
        <taxon>Actinomycetota</taxon>
        <taxon>Actinomycetes</taxon>
        <taxon>Kitasatosporales</taxon>
        <taxon>Streptomycetaceae</taxon>
        <taxon>Streptomyces</taxon>
    </lineage>
</organism>
<evidence type="ECO:0008006" key="2">
    <source>
        <dbReference type="Google" id="ProtNLM"/>
    </source>
</evidence>
<protein>
    <recommendedName>
        <fullName evidence="2">Zinc-binding dehydrogenase</fullName>
    </recommendedName>
</protein>
<dbReference type="Gene3D" id="1.10.630.10">
    <property type="entry name" value="Cytochrome P450"/>
    <property type="match status" value="1"/>
</dbReference>